<reference evidence="2" key="1">
    <citation type="submission" date="2022-10" db="EMBL/GenBank/DDBJ databases">
        <title>Two novel species of Flavobacterium.</title>
        <authorList>
            <person name="Liu Q."/>
            <person name="Xin Y.-H."/>
        </authorList>
    </citation>
    <scope>NUCLEOTIDE SEQUENCE</scope>
    <source>
        <strain evidence="2">LS1R49</strain>
    </source>
</reference>
<evidence type="ECO:0000256" key="1">
    <source>
        <dbReference type="SAM" id="Phobius"/>
    </source>
</evidence>
<proteinExistence type="predicted"/>
<feature type="transmembrane region" description="Helical" evidence="1">
    <location>
        <begin position="24"/>
        <end position="43"/>
    </location>
</feature>
<dbReference type="RefSeq" id="WP_264207818.1">
    <property type="nucleotide sequence ID" value="NZ_JAOZEW010000023.1"/>
</dbReference>
<sequence>MKKTKLMACTDSNTIKANGEFENYGIKMVTIFLLMMFTFTASAQKSKVMDAFFKYGIDSSILNLEKTKRPDNYAFNFKQTIITSASEVVTIAEFDPGNSKAGCWTVISIDGKAPSKSAINTFRKNQNKPSPIFQIDDASYKIEKETADQLVVSYKLDPSKITKDNGFIKDCRFYMVINLKSKKLDQIQTLNEKPVKVTILTADKFDLVVKYKWDDQAKQYLPVNEKLHMEAKFIGQATNIETITEYSNYIKK</sequence>
<dbReference type="Proteomes" id="UP001151079">
    <property type="component" value="Unassembled WGS sequence"/>
</dbReference>
<evidence type="ECO:0000313" key="2">
    <source>
        <dbReference type="EMBL" id="MCV9929732.1"/>
    </source>
</evidence>
<keyword evidence="3" id="KW-1185">Reference proteome</keyword>
<name>A0A9X2ZJ99_9FLAO</name>
<comment type="caution">
    <text evidence="2">The sequence shown here is derived from an EMBL/GenBank/DDBJ whole genome shotgun (WGS) entry which is preliminary data.</text>
</comment>
<keyword evidence="1" id="KW-0472">Membrane</keyword>
<keyword evidence="1" id="KW-1133">Transmembrane helix</keyword>
<accession>A0A9X2ZJ99</accession>
<organism evidence="2 3">
    <name type="scientific">Flavobacterium shii</name>
    <dbReference type="NCBI Taxonomy" id="2987687"/>
    <lineage>
        <taxon>Bacteria</taxon>
        <taxon>Pseudomonadati</taxon>
        <taxon>Bacteroidota</taxon>
        <taxon>Flavobacteriia</taxon>
        <taxon>Flavobacteriales</taxon>
        <taxon>Flavobacteriaceae</taxon>
        <taxon>Flavobacterium</taxon>
    </lineage>
</organism>
<protein>
    <submittedName>
        <fullName evidence="2">Uncharacterized protein</fullName>
    </submittedName>
</protein>
<keyword evidence="1" id="KW-0812">Transmembrane</keyword>
<evidence type="ECO:0000313" key="3">
    <source>
        <dbReference type="Proteomes" id="UP001151079"/>
    </source>
</evidence>
<dbReference type="AlphaFoldDB" id="A0A9X2ZJ99"/>
<dbReference type="EMBL" id="JAOZEW010000023">
    <property type="protein sequence ID" value="MCV9929732.1"/>
    <property type="molecule type" value="Genomic_DNA"/>
</dbReference>
<gene>
    <name evidence="2" type="ORF">OIU83_18875</name>
</gene>